<evidence type="ECO:0000259" key="1">
    <source>
        <dbReference type="Pfam" id="PF21101"/>
    </source>
</evidence>
<dbReference type="Proteomes" id="UP001225034">
    <property type="component" value="Unassembled WGS sequence"/>
</dbReference>
<keyword evidence="3" id="KW-1185">Reference proteome</keyword>
<accession>A0ABT9YD96</accession>
<dbReference type="EMBL" id="JAUSUA010000001">
    <property type="protein sequence ID" value="MDQ0205603.1"/>
    <property type="molecule type" value="Genomic_DNA"/>
</dbReference>
<evidence type="ECO:0000313" key="3">
    <source>
        <dbReference type="Proteomes" id="UP001225034"/>
    </source>
</evidence>
<feature type="domain" description="YqgU-like 6-bladed beta-propeller" evidence="1">
    <location>
        <begin position="75"/>
        <end position="338"/>
    </location>
</feature>
<dbReference type="SUPFAM" id="SSF82171">
    <property type="entry name" value="DPP6 N-terminal domain-like"/>
    <property type="match status" value="1"/>
</dbReference>
<gene>
    <name evidence="2" type="ORF">J2S05_000377</name>
</gene>
<protein>
    <recommendedName>
        <fullName evidence="1">YqgU-like 6-bladed beta-propeller domain-containing protein</fullName>
    </recommendedName>
</protein>
<dbReference type="PROSITE" id="PS51257">
    <property type="entry name" value="PROKAR_LIPOPROTEIN"/>
    <property type="match status" value="1"/>
</dbReference>
<organism evidence="2 3">
    <name type="scientific">Alkalicoccobacillus murimartini</name>
    <dbReference type="NCBI Taxonomy" id="171685"/>
    <lineage>
        <taxon>Bacteria</taxon>
        <taxon>Bacillati</taxon>
        <taxon>Bacillota</taxon>
        <taxon>Bacilli</taxon>
        <taxon>Bacillales</taxon>
        <taxon>Bacillaceae</taxon>
        <taxon>Alkalicoccobacillus</taxon>
    </lineage>
</organism>
<reference evidence="2 3" key="1">
    <citation type="submission" date="2023-07" db="EMBL/GenBank/DDBJ databases">
        <title>Genomic Encyclopedia of Type Strains, Phase IV (KMG-IV): sequencing the most valuable type-strain genomes for metagenomic binning, comparative biology and taxonomic classification.</title>
        <authorList>
            <person name="Goeker M."/>
        </authorList>
    </citation>
    <scope>NUCLEOTIDE SEQUENCE [LARGE SCALE GENOMIC DNA]</scope>
    <source>
        <strain evidence="2 3">DSM 19154</strain>
    </source>
</reference>
<evidence type="ECO:0000313" key="2">
    <source>
        <dbReference type="EMBL" id="MDQ0205603.1"/>
    </source>
</evidence>
<dbReference type="Pfam" id="PF21101">
    <property type="entry name" value="YqgU"/>
    <property type="match status" value="1"/>
</dbReference>
<sequence length="356" mass="40933">MKKVCAGFVLLVFVTGCQGEMKPTSFASEPIKGEKIHFIDSEGDGQLEVIGWLDDHTLLYLLSEDDSFELHTHDIFTGDAELFYSEDRTFYSLDINKDQSLFALQTLDDQDQAELTFLDSDGEIELKSEVKADEYTIYWSPYEVAECMVIAFLPEWTQEVYHVSVDRDVINRTSIPSSYIQWNSSDSVSYLDWAIIPEIEAPLKQYQLSSNDVSDWYGTALFFANLFEDRSLLVKYEQIHANEILYEFTDGKEKLAAITIPVLNTFSEQWWITSFAFDGANDLFYYLRPHFSADYVSYKDGFELLSYNLKDDTYTHLGQMDTQDPLLISTDGQWLLTGHSKQKLVDTTDGTVFTLF</sequence>
<name>A0ABT9YD96_9BACI</name>
<comment type="caution">
    <text evidence="2">The sequence shown here is derived from an EMBL/GenBank/DDBJ whole genome shotgun (WGS) entry which is preliminary data.</text>
</comment>
<proteinExistence type="predicted"/>
<dbReference type="InterPro" id="IPR048421">
    <property type="entry name" value="YqgU_beta-prop"/>
</dbReference>
<dbReference type="RefSeq" id="WP_306979391.1">
    <property type="nucleotide sequence ID" value="NZ_JAUSUA010000001.1"/>
</dbReference>